<protein>
    <submittedName>
        <fullName evidence="1">Uncharacterized protein</fullName>
    </submittedName>
</protein>
<evidence type="ECO:0000313" key="1">
    <source>
        <dbReference type="EMBL" id="GHE13822.1"/>
    </source>
</evidence>
<name>A0A918YRE8_9ACTN</name>
<accession>A0A918YRE8</accession>
<proteinExistence type="predicted"/>
<reference evidence="1" key="1">
    <citation type="journal article" date="2014" name="Int. J. Syst. Evol. Microbiol.">
        <title>Complete genome sequence of Corynebacterium casei LMG S-19264T (=DSM 44701T), isolated from a smear-ripened cheese.</title>
        <authorList>
            <consortium name="US DOE Joint Genome Institute (JGI-PGF)"/>
            <person name="Walter F."/>
            <person name="Albersmeier A."/>
            <person name="Kalinowski J."/>
            <person name="Ruckert C."/>
        </authorList>
    </citation>
    <scope>NUCLEOTIDE SEQUENCE</scope>
    <source>
        <strain evidence="1">JCM 4714</strain>
    </source>
</reference>
<dbReference type="EMBL" id="BMVG01000044">
    <property type="protein sequence ID" value="GHE13822.1"/>
    <property type="molecule type" value="Genomic_DNA"/>
</dbReference>
<evidence type="ECO:0000313" key="2">
    <source>
        <dbReference type="Proteomes" id="UP000655443"/>
    </source>
</evidence>
<organism evidence="1 2">
    <name type="scientific">Streptomyces alanosinicus</name>
    <dbReference type="NCBI Taxonomy" id="68171"/>
    <lineage>
        <taxon>Bacteria</taxon>
        <taxon>Bacillati</taxon>
        <taxon>Actinomycetota</taxon>
        <taxon>Actinomycetes</taxon>
        <taxon>Kitasatosporales</taxon>
        <taxon>Streptomycetaceae</taxon>
        <taxon>Streptomyces</taxon>
    </lineage>
</organism>
<dbReference type="AlphaFoldDB" id="A0A918YRE8"/>
<dbReference type="RefSeq" id="WP_189958690.1">
    <property type="nucleotide sequence ID" value="NZ_BMVG01000044.1"/>
</dbReference>
<dbReference type="Proteomes" id="UP000655443">
    <property type="component" value="Unassembled WGS sequence"/>
</dbReference>
<gene>
    <name evidence="1" type="ORF">GCM10010339_82250</name>
</gene>
<reference evidence="1" key="2">
    <citation type="submission" date="2020-09" db="EMBL/GenBank/DDBJ databases">
        <authorList>
            <person name="Sun Q."/>
            <person name="Ohkuma M."/>
        </authorList>
    </citation>
    <scope>NUCLEOTIDE SEQUENCE</scope>
    <source>
        <strain evidence="1">JCM 4714</strain>
    </source>
</reference>
<comment type="caution">
    <text evidence="1">The sequence shown here is derived from an EMBL/GenBank/DDBJ whole genome shotgun (WGS) entry which is preliminary data.</text>
</comment>
<keyword evidence="2" id="KW-1185">Reference proteome</keyword>
<sequence length="73" mass="7985">MTETPQVVVYPPADDGGRRIRIGSRFVGMAYTPLDIVEFLRRAGSEDVEPEDLAGASWVEWRGAGPDIWAPPG</sequence>